<dbReference type="AlphaFoldDB" id="A0A9N8EGI9"/>
<protein>
    <submittedName>
        <fullName evidence="3">Uncharacterized protein</fullName>
    </submittedName>
</protein>
<keyword evidence="2" id="KW-0472">Membrane</keyword>
<feature type="compositionally biased region" description="Acidic residues" evidence="1">
    <location>
        <begin position="326"/>
        <end position="337"/>
    </location>
</feature>
<evidence type="ECO:0000313" key="4">
    <source>
        <dbReference type="Proteomes" id="UP001153069"/>
    </source>
</evidence>
<feature type="region of interest" description="Disordered" evidence="1">
    <location>
        <begin position="97"/>
        <end position="126"/>
    </location>
</feature>
<keyword evidence="2" id="KW-1133">Transmembrane helix</keyword>
<evidence type="ECO:0000256" key="2">
    <source>
        <dbReference type="SAM" id="Phobius"/>
    </source>
</evidence>
<organism evidence="3 4">
    <name type="scientific">Seminavis robusta</name>
    <dbReference type="NCBI Taxonomy" id="568900"/>
    <lineage>
        <taxon>Eukaryota</taxon>
        <taxon>Sar</taxon>
        <taxon>Stramenopiles</taxon>
        <taxon>Ochrophyta</taxon>
        <taxon>Bacillariophyta</taxon>
        <taxon>Bacillariophyceae</taxon>
        <taxon>Bacillariophycidae</taxon>
        <taxon>Naviculales</taxon>
        <taxon>Naviculaceae</taxon>
        <taxon>Seminavis</taxon>
    </lineage>
</organism>
<dbReference type="EMBL" id="CAICTM010001092">
    <property type="protein sequence ID" value="CAB9520338.1"/>
    <property type="molecule type" value="Genomic_DNA"/>
</dbReference>
<evidence type="ECO:0000256" key="1">
    <source>
        <dbReference type="SAM" id="MobiDB-lite"/>
    </source>
</evidence>
<proteinExistence type="predicted"/>
<name>A0A9N8EGI9_9STRA</name>
<comment type="caution">
    <text evidence="3">The sequence shown here is derived from an EMBL/GenBank/DDBJ whole genome shotgun (WGS) entry which is preliminary data.</text>
</comment>
<accession>A0A9N8EGI9</accession>
<sequence>MTTSNGNNNTSNNDEDKKRLRQDYETHILWEFRNAFQSVHEWLLYHENSHLLRDDEHDFLESLYSDPTLYCVAAGLGTLAMLRMGRGSYRRRRERRLLQQQQQHPFGNLPSPEAVANAGTNNNQRSTSRLRTVATFALDFTCCFMAGAVTGTYMVDINEAQGGLEQIPLSAGHSGIADQFCPVLMEEYKEQWKMAHRQHQTSNTSHTATVMNLGVLGSLQVEAHDEHIPAEEHKDILLHPRDPNLRAQILFVQNCRKRQAMEQRLRKERGLVLDPYQPISIPPPGVVSSDDDEDDMTKWLEEDGDDDNNSQEDFWPREQVASWVSDQEDDNDDNPQK</sequence>
<keyword evidence="2" id="KW-0812">Transmembrane</keyword>
<feature type="transmembrane region" description="Helical" evidence="2">
    <location>
        <begin position="67"/>
        <end position="85"/>
    </location>
</feature>
<gene>
    <name evidence="3" type="ORF">SEMRO_1094_G240560.1</name>
</gene>
<reference evidence="3" key="1">
    <citation type="submission" date="2020-06" db="EMBL/GenBank/DDBJ databases">
        <authorList>
            <consortium name="Plant Systems Biology data submission"/>
        </authorList>
    </citation>
    <scope>NUCLEOTIDE SEQUENCE</scope>
    <source>
        <strain evidence="3">D6</strain>
    </source>
</reference>
<feature type="region of interest" description="Disordered" evidence="1">
    <location>
        <begin position="275"/>
        <end position="337"/>
    </location>
</feature>
<dbReference type="Proteomes" id="UP001153069">
    <property type="component" value="Unassembled WGS sequence"/>
</dbReference>
<evidence type="ECO:0000313" key="3">
    <source>
        <dbReference type="EMBL" id="CAB9520338.1"/>
    </source>
</evidence>
<keyword evidence="4" id="KW-1185">Reference proteome</keyword>